<dbReference type="PANTHER" id="PTHR30040">
    <property type="entry name" value="THIAMINE BIOSYNTHESIS LIPOPROTEIN APBE"/>
    <property type="match status" value="1"/>
</dbReference>
<evidence type="ECO:0000256" key="6">
    <source>
        <dbReference type="ARBA" id="ARBA00022723"/>
    </source>
</evidence>
<reference evidence="11" key="1">
    <citation type="submission" date="2018-05" db="EMBL/GenBank/DDBJ databases">
        <authorList>
            <person name="Lanie J.A."/>
            <person name="Ng W.-L."/>
            <person name="Kazmierczak K.M."/>
            <person name="Andrzejewski T.M."/>
            <person name="Davidsen T.M."/>
            <person name="Wayne K.J."/>
            <person name="Tettelin H."/>
            <person name="Glass J.I."/>
            <person name="Rusch D."/>
            <person name="Podicherti R."/>
            <person name="Tsui H.-C.T."/>
            <person name="Winkler M.E."/>
        </authorList>
    </citation>
    <scope>NUCLEOTIDE SEQUENCE</scope>
</reference>
<evidence type="ECO:0000313" key="11">
    <source>
        <dbReference type="EMBL" id="SVA58034.1"/>
    </source>
</evidence>
<evidence type="ECO:0000256" key="8">
    <source>
        <dbReference type="ARBA" id="ARBA00022842"/>
    </source>
</evidence>
<accession>A0A381WZX5</accession>
<dbReference type="GO" id="GO:0016740">
    <property type="term" value="F:transferase activity"/>
    <property type="evidence" value="ECO:0007669"/>
    <property type="project" value="UniProtKB-KW"/>
</dbReference>
<keyword evidence="4" id="KW-0285">Flavoprotein</keyword>
<evidence type="ECO:0000256" key="3">
    <source>
        <dbReference type="ARBA" id="ARBA00016337"/>
    </source>
</evidence>
<protein>
    <recommendedName>
        <fullName evidence="3">FAD:protein FMN transferase</fullName>
        <ecNumber evidence="2">2.7.1.180</ecNumber>
    </recommendedName>
    <alternativeName>
        <fullName evidence="9">Flavin transferase</fullName>
    </alternativeName>
</protein>
<evidence type="ECO:0000256" key="5">
    <source>
        <dbReference type="ARBA" id="ARBA00022679"/>
    </source>
</evidence>
<comment type="catalytic activity">
    <reaction evidence="10">
        <text>L-threonyl-[protein] + FAD = FMN-L-threonyl-[protein] + AMP + H(+)</text>
        <dbReference type="Rhea" id="RHEA:36847"/>
        <dbReference type="Rhea" id="RHEA-COMP:11060"/>
        <dbReference type="Rhea" id="RHEA-COMP:11061"/>
        <dbReference type="ChEBI" id="CHEBI:15378"/>
        <dbReference type="ChEBI" id="CHEBI:30013"/>
        <dbReference type="ChEBI" id="CHEBI:57692"/>
        <dbReference type="ChEBI" id="CHEBI:74257"/>
        <dbReference type="ChEBI" id="CHEBI:456215"/>
        <dbReference type="EC" id="2.7.1.180"/>
    </reaction>
</comment>
<keyword evidence="6" id="KW-0479">Metal-binding</keyword>
<comment type="cofactor">
    <cofactor evidence="1">
        <name>Mg(2+)</name>
        <dbReference type="ChEBI" id="CHEBI:18420"/>
    </cofactor>
</comment>
<feature type="non-terminal residue" evidence="11">
    <location>
        <position position="96"/>
    </location>
</feature>
<evidence type="ECO:0000256" key="9">
    <source>
        <dbReference type="ARBA" id="ARBA00031306"/>
    </source>
</evidence>
<dbReference type="InterPro" id="IPR003374">
    <property type="entry name" value="ApbE-like_sf"/>
</dbReference>
<evidence type="ECO:0000256" key="1">
    <source>
        <dbReference type="ARBA" id="ARBA00001946"/>
    </source>
</evidence>
<gene>
    <name evidence="11" type="ORF">METZ01_LOCUS110888</name>
</gene>
<dbReference type="GO" id="GO:0046872">
    <property type="term" value="F:metal ion binding"/>
    <property type="evidence" value="ECO:0007669"/>
    <property type="project" value="UniProtKB-KW"/>
</dbReference>
<dbReference type="Pfam" id="PF02424">
    <property type="entry name" value="ApbE"/>
    <property type="match status" value="1"/>
</dbReference>
<dbReference type="Gene3D" id="3.10.520.10">
    <property type="entry name" value="ApbE-like domains"/>
    <property type="match status" value="1"/>
</dbReference>
<proteinExistence type="predicted"/>
<evidence type="ECO:0000256" key="7">
    <source>
        <dbReference type="ARBA" id="ARBA00022827"/>
    </source>
</evidence>
<evidence type="ECO:0000256" key="10">
    <source>
        <dbReference type="ARBA" id="ARBA00048540"/>
    </source>
</evidence>
<name>A0A381WZX5_9ZZZZ</name>
<keyword evidence="5" id="KW-0808">Transferase</keyword>
<dbReference type="EMBL" id="UINC01013428">
    <property type="protein sequence ID" value="SVA58034.1"/>
    <property type="molecule type" value="Genomic_DNA"/>
</dbReference>
<dbReference type="SUPFAM" id="SSF143631">
    <property type="entry name" value="ApbE-like"/>
    <property type="match status" value="1"/>
</dbReference>
<keyword evidence="7" id="KW-0274">FAD</keyword>
<keyword evidence="8" id="KW-0460">Magnesium</keyword>
<dbReference type="EC" id="2.7.1.180" evidence="2"/>
<evidence type="ECO:0000256" key="2">
    <source>
        <dbReference type="ARBA" id="ARBA00011955"/>
    </source>
</evidence>
<evidence type="ECO:0000256" key="4">
    <source>
        <dbReference type="ARBA" id="ARBA00022630"/>
    </source>
</evidence>
<dbReference type="PANTHER" id="PTHR30040:SF2">
    <property type="entry name" value="FAD:PROTEIN FMN TRANSFERASE"/>
    <property type="match status" value="1"/>
</dbReference>
<dbReference type="InterPro" id="IPR024932">
    <property type="entry name" value="ApbE"/>
</dbReference>
<organism evidence="11">
    <name type="scientific">marine metagenome</name>
    <dbReference type="NCBI Taxonomy" id="408172"/>
    <lineage>
        <taxon>unclassified sequences</taxon>
        <taxon>metagenomes</taxon>
        <taxon>ecological metagenomes</taxon>
    </lineage>
</organism>
<dbReference type="AlphaFoldDB" id="A0A381WZX5"/>
<sequence length="96" mass="11110">MILGFLFLFTSCDSHYNSYNISGTTMGTTYSVKLVFNNTKYEMNMINKSIDSILINLNQQMSTWIEISEISLFNKSLSITPYKISDDFYYVLQQGE</sequence>